<evidence type="ECO:0000256" key="1">
    <source>
        <dbReference type="SAM" id="MobiDB-lite"/>
    </source>
</evidence>
<dbReference type="HOGENOM" id="CLU_1526286_0_0_1"/>
<proteinExistence type="predicted"/>
<evidence type="ECO:0000313" key="3">
    <source>
        <dbReference type="Proteomes" id="UP000054248"/>
    </source>
</evidence>
<organism evidence="2 3">
    <name type="scientific">Tulasnella calospora MUT 4182</name>
    <dbReference type="NCBI Taxonomy" id="1051891"/>
    <lineage>
        <taxon>Eukaryota</taxon>
        <taxon>Fungi</taxon>
        <taxon>Dikarya</taxon>
        <taxon>Basidiomycota</taxon>
        <taxon>Agaricomycotina</taxon>
        <taxon>Agaricomycetes</taxon>
        <taxon>Cantharellales</taxon>
        <taxon>Tulasnellaceae</taxon>
        <taxon>Tulasnella</taxon>
    </lineage>
</organism>
<name>A0A0C3QBA3_9AGAM</name>
<dbReference type="OrthoDB" id="3137857at2759"/>
<dbReference type="EMBL" id="KN823112">
    <property type="protein sequence ID" value="KIO22326.1"/>
    <property type="molecule type" value="Genomic_DNA"/>
</dbReference>
<accession>A0A0C3QBA3</accession>
<dbReference type="Proteomes" id="UP000054248">
    <property type="component" value="Unassembled WGS sequence"/>
</dbReference>
<evidence type="ECO:0000313" key="2">
    <source>
        <dbReference type="EMBL" id="KIO22326.1"/>
    </source>
</evidence>
<keyword evidence="3" id="KW-1185">Reference proteome</keyword>
<gene>
    <name evidence="2" type="ORF">M407DRAFT_216630</name>
</gene>
<feature type="region of interest" description="Disordered" evidence="1">
    <location>
        <begin position="91"/>
        <end position="117"/>
    </location>
</feature>
<dbReference type="AlphaFoldDB" id="A0A0C3QBA3"/>
<protein>
    <recommendedName>
        <fullName evidence="4">JAB domain-containing protein</fullName>
    </recommendedName>
</protein>
<evidence type="ECO:0008006" key="4">
    <source>
        <dbReference type="Google" id="ProtNLM"/>
    </source>
</evidence>
<reference evidence="3" key="2">
    <citation type="submission" date="2015-01" db="EMBL/GenBank/DDBJ databases">
        <title>Evolutionary Origins and Diversification of the Mycorrhizal Mutualists.</title>
        <authorList>
            <consortium name="DOE Joint Genome Institute"/>
            <consortium name="Mycorrhizal Genomics Consortium"/>
            <person name="Kohler A."/>
            <person name="Kuo A."/>
            <person name="Nagy L.G."/>
            <person name="Floudas D."/>
            <person name="Copeland A."/>
            <person name="Barry K.W."/>
            <person name="Cichocki N."/>
            <person name="Veneault-Fourrey C."/>
            <person name="LaButti K."/>
            <person name="Lindquist E.A."/>
            <person name="Lipzen A."/>
            <person name="Lundell T."/>
            <person name="Morin E."/>
            <person name="Murat C."/>
            <person name="Riley R."/>
            <person name="Ohm R."/>
            <person name="Sun H."/>
            <person name="Tunlid A."/>
            <person name="Henrissat B."/>
            <person name="Grigoriev I.V."/>
            <person name="Hibbett D.S."/>
            <person name="Martin F."/>
        </authorList>
    </citation>
    <scope>NUCLEOTIDE SEQUENCE [LARGE SCALE GENOMIC DNA]</scope>
    <source>
        <strain evidence="3">MUT 4182</strain>
    </source>
</reference>
<reference evidence="2 3" key="1">
    <citation type="submission" date="2014-04" db="EMBL/GenBank/DDBJ databases">
        <authorList>
            <consortium name="DOE Joint Genome Institute"/>
            <person name="Kuo A."/>
            <person name="Girlanda M."/>
            <person name="Perotto S."/>
            <person name="Kohler A."/>
            <person name="Nagy L.G."/>
            <person name="Floudas D."/>
            <person name="Copeland A."/>
            <person name="Barry K.W."/>
            <person name="Cichocki N."/>
            <person name="Veneault-Fourrey C."/>
            <person name="LaButti K."/>
            <person name="Lindquist E.A."/>
            <person name="Lipzen A."/>
            <person name="Lundell T."/>
            <person name="Morin E."/>
            <person name="Murat C."/>
            <person name="Sun H."/>
            <person name="Tunlid A."/>
            <person name="Henrissat B."/>
            <person name="Grigoriev I.V."/>
            <person name="Hibbett D.S."/>
            <person name="Martin F."/>
            <person name="Nordberg H.P."/>
            <person name="Cantor M.N."/>
            <person name="Hua S.X."/>
        </authorList>
    </citation>
    <scope>NUCLEOTIDE SEQUENCE [LARGE SCALE GENOMIC DNA]</scope>
    <source>
        <strain evidence="2 3">MUT 4182</strain>
    </source>
</reference>
<sequence>MSTSDDTVRDTLLTTPIVGEWTLTKILSTEAPSLVKLWEDGMKEKVEYGGGIYIKDGGARPTVSSAKGNDDNINLERFRTAPQGSKILAEFHTHPGKQPKDGRPSDDDAKNHWDRTSKNAADKHVALVVTTTKEPAGGWGNRAAVKKKYAVIVWEDASKGVRIWAMPRLTAKPTFD</sequence>